<evidence type="ECO:0000259" key="3">
    <source>
        <dbReference type="PROSITE" id="PS50893"/>
    </source>
</evidence>
<protein>
    <submittedName>
        <fullName evidence="4">ATP-binding cassette domain-containing protein</fullName>
    </submittedName>
</protein>
<dbReference type="GO" id="GO:0005524">
    <property type="term" value="F:ATP binding"/>
    <property type="evidence" value="ECO:0007669"/>
    <property type="project" value="UniProtKB-KW"/>
</dbReference>
<dbReference type="InterPro" id="IPR015854">
    <property type="entry name" value="ABC_transpr_LolD-like"/>
</dbReference>
<dbReference type="PROSITE" id="PS00211">
    <property type="entry name" value="ABC_TRANSPORTER_1"/>
    <property type="match status" value="1"/>
</dbReference>
<evidence type="ECO:0000256" key="2">
    <source>
        <dbReference type="ARBA" id="ARBA00022840"/>
    </source>
</evidence>
<dbReference type="PANTHER" id="PTHR24220">
    <property type="entry name" value="IMPORT ATP-BINDING PROTEIN"/>
    <property type="match status" value="1"/>
</dbReference>
<evidence type="ECO:0000313" key="5">
    <source>
        <dbReference type="Proteomes" id="UP001596507"/>
    </source>
</evidence>
<dbReference type="PANTHER" id="PTHR24220:SF676">
    <property type="entry name" value="OLIGOPEPTIDE TRANSPORT ATP-BINDING PROTEIN AMIE"/>
    <property type="match status" value="1"/>
</dbReference>
<dbReference type="RefSeq" id="WP_262873202.1">
    <property type="nucleotide sequence ID" value="NZ_BAABKW010000005.1"/>
</dbReference>
<accession>A0ABW2HAC7</accession>
<dbReference type="InterPro" id="IPR003593">
    <property type="entry name" value="AAA+_ATPase"/>
</dbReference>
<feature type="domain" description="ABC transporter" evidence="3">
    <location>
        <begin position="11"/>
        <end position="259"/>
    </location>
</feature>
<dbReference type="Gene3D" id="3.40.50.300">
    <property type="entry name" value="P-loop containing nucleotide triphosphate hydrolases"/>
    <property type="match status" value="1"/>
</dbReference>
<dbReference type="EMBL" id="JBHTBE010000001">
    <property type="protein sequence ID" value="MFC7268292.1"/>
    <property type="molecule type" value="Genomic_DNA"/>
</dbReference>
<dbReference type="SMART" id="SM00382">
    <property type="entry name" value="AAA"/>
    <property type="match status" value="1"/>
</dbReference>
<evidence type="ECO:0000256" key="1">
    <source>
        <dbReference type="ARBA" id="ARBA00022741"/>
    </source>
</evidence>
<keyword evidence="5" id="KW-1185">Reference proteome</keyword>
<name>A0ABW2HAC7_9MICO</name>
<dbReference type="PROSITE" id="PS50893">
    <property type="entry name" value="ABC_TRANSPORTER_2"/>
    <property type="match status" value="1"/>
</dbReference>
<comment type="caution">
    <text evidence="4">The sequence shown here is derived from an EMBL/GenBank/DDBJ whole genome shotgun (WGS) entry which is preliminary data.</text>
</comment>
<gene>
    <name evidence="4" type="ORF">ACFQRL_04870</name>
</gene>
<dbReference type="Proteomes" id="UP001596507">
    <property type="component" value="Unassembled WGS sequence"/>
</dbReference>
<proteinExistence type="predicted"/>
<dbReference type="InterPro" id="IPR027417">
    <property type="entry name" value="P-loop_NTPase"/>
</dbReference>
<dbReference type="InterPro" id="IPR003439">
    <property type="entry name" value="ABC_transporter-like_ATP-bd"/>
</dbReference>
<evidence type="ECO:0000313" key="4">
    <source>
        <dbReference type="EMBL" id="MFC7268292.1"/>
    </source>
</evidence>
<dbReference type="Pfam" id="PF00005">
    <property type="entry name" value="ABC_tran"/>
    <property type="match status" value="1"/>
</dbReference>
<sequence length="262" mass="27868">MHRSSAVDVAIRCRDLSIERASHGGGASRVIDGVSFELPHAGTLVVMGPTGAGKSTLLGVLAGNRDEGVTVVGGDAEVEGIRVRRPGRRIRALTYVTGYLPQSAGATLPARLTVADVIADPITSRDRRVNRRALAVRVATLLDEFSLPLGAANKYPYELSAGMRQRVALARALVLQPKLLIADEPFANMDVEVRRTARAAVQRRRDDYGMSTLIVSNEASVSADLDAEVIVIRAGHVIAAGRSTDSLLWTPSGDADPRLVSS</sequence>
<reference evidence="5" key="1">
    <citation type="journal article" date="2019" name="Int. J. Syst. Evol. Microbiol.">
        <title>The Global Catalogue of Microorganisms (GCM) 10K type strain sequencing project: providing services to taxonomists for standard genome sequencing and annotation.</title>
        <authorList>
            <consortium name="The Broad Institute Genomics Platform"/>
            <consortium name="The Broad Institute Genome Sequencing Center for Infectious Disease"/>
            <person name="Wu L."/>
            <person name="Ma J."/>
        </authorList>
    </citation>
    <scope>NUCLEOTIDE SEQUENCE [LARGE SCALE GENOMIC DNA]</scope>
    <source>
        <strain evidence="5">CGMCC 1.15772</strain>
    </source>
</reference>
<dbReference type="InterPro" id="IPR017871">
    <property type="entry name" value="ABC_transporter-like_CS"/>
</dbReference>
<organism evidence="4 5">
    <name type="scientific">Microbacterium fluvii</name>
    <dbReference type="NCBI Taxonomy" id="415215"/>
    <lineage>
        <taxon>Bacteria</taxon>
        <taxon>Bacillati</taxon>
        <taxon>Actinomycetota</taxon>
        <taxon>Actinomycetes</taxon>
        <taxon>Micrococcales</taxon>
        <taxon>Microbacteriaceae</taxon>
        <taxon>Microbacterium</taxon>
    </lineage>
</organism>
<keyword evidence="1" id="KW-0547">Nucleotide-binding</keyword>
<keyword evidence="2 4" id="KW-0067">ATP-binding</keyword>
<dbReference type="SUPFAM" id="SSF52540">
    <property type="entry name" value="P-loop containing nucleoside triphosphate hydrolases"/>
    <property type="match status" value="1"/>
</dbReference>